<dbReference type="OMA" id="SHNKEWH"/>
<dbReference type="AlphaFoldDB" id="H2XU12"/>
<reference evidence="2" key="3">
    <citation type="submission" date="2025-08" db="UniProtKB">
        <authorList>
            <consortium name="Ensembl"/>
        </authorList>
    </citation>
    <scope>IDENTIFICATION</scope>
</reference>
<proteinExistence type="predicted"/>
<reference evidence="3" key="1">
    <citation type="journal article" date="2002" name="Science">
        <title>The draft genome of Ciona intestinalis: insights into chordate and vertebrate origins.</title>
        <authorList>
            <person name="Dehal P."/>
            <person name="Satou Y."/>
            <person name="Campbell R.K."/>
            <person name="Chapman J."/>
            <person name="Degnan B."/>
            <person name="De Tomaso A."/>
            <person name="Davidson B."/>
            <person name="Di Gregorio A."/>
            <person name="Gelpke M."/>
            <person name="Goodstein D.M."/>
            <person name="Harafuji N."/>
            <person name="Hastings K.E."/>
            <person name="Ho I."/>
            <person name="Hotta K."/>
            <person name="Huang W."/>
            <person name="Kawashima T."/>
            <person name="Lemaire P."/>
            <person name="Martinez D."/>
            <person name="Meinertzhagen I.A."/>
            <person name="Necula S."/>
            <person name="Nonaka M."/>
            <person name="Putnam N."/>
            <person name="Rash S."/>
            <person name="Saiga H."/>
            <person name="Satake M."/>
            <person name="Terry A."/>
            <person name="Yamada L."/>
            <person name="Wang H.G."/>
            <person name="Awazu S."/>
            <person name="Azumi K."/>
            <person name="Boore J."/>
            <person name="Branno M."/>
            <person name="Chin-Bow S."/>
            <person name="DeSantis R."/>
            <person name="Doyle S."/>
            <person name="Francino P."/>
            <person name="Keys D.N."/>
            <person name="Haga S."/>
            <person name="Hayashi H."/>
            <person name="Hino K."/>
            <person name="Imai K.S."/>
            <person name="Inaba K."/>
            <person name="Kano S."/>
            <person name="Kobayashi K."/>
            <person name="Kobayashi M."/>
            <person name="Lee B.I."/>
            <person name="Makabe K.W."/>
            <person name="Manohar C."/>
            <person name="Matassi G."/>
            <person name="Medina M."/>
            <person name="Mochizuki Y."/>
            <person name="Mount S."/>
            <person name="Morishita T."/>
            <person name="Miura S."/>
            <person name="Nakayama A."/>
            <person name="Nishizaka S."/>
            <person name="Nomoto H."/>
            <person name="Ohta F."/>
            <person name="Oishi K."/>
            <person name="Rigoutsos I."/>
            <person name="Sano M."/>
            <person name="Sasaki A."/>
            <person name="Sasakura Y."/>
            <person name="Shoguchi E."/>
            <person name="Shin-i T."/>
            <person name="Spagnuolo A."/>
            <person name="Stainier D."/>
            <person name="Suzuki M.M."/>
            <person name="Tassy O."/>
            <person name="Takatori N."/>
            <person name="Tokuoka M."/>
            <person name="Yagi K."/>
            <person name="Yoshizaki F."/>
            <person name="Wada S."/>
            <person name="Zhang C."/>
            <person name="Hyatt P.D."/>
            <person name="Larimer F."/>
            <person name="Detter C."/>
            <person name="Doggett N."/>
            <person name="Glavina T."/>
            <person name="Hawkins T."/>
            <person name="Richardson P."/>
            <person name="Lucas S."/>
            <person name="Kohara Y."/>
            <person name="Levine M."/>
            <person name="Satoh N."/>
            <person name="Rokhsar D.S."/>
        </authorList>
    </citation>
    <scope>NUCLEOTIDE SEQUENCE [LARGE SCALE GENOMIC DNA]</scope>
</reference>
<evidence type="ECO:0000313" key="3">
    <source>
        <dbReference type="Proteomes" id="UP000008144"/>
    </source>
</evidence>
<keyword evidence="3" id="KW-1185">Reference proteome</keyword>
<feature type="compositionally biased region" description="Acidic residues" evidence="1">
    <location>
        <begin position="12"/>
        <end position="23"/>
    </location>
</feature>
<organism evidence="2 3">
    <name type="scientific">Ciona intestinalis</name>
    <name type="common">Transparent sea squirt</name>
    <name type="synonym">Ascidia intestinalis</name>
    <dbReference type="NCBI Taxonomy" id="7719"/>
    <lineage>
        <taxon>Eukaryota</taxon>
        <taxon>Metazoa</taxon>
        <taxon>Chordata</taxon>
        <taxon>Tunicata</taxon>
        <taxon>Ascidiacea</taxon>
        <taxon>Phlebobranchia</taxon>
        <taxon>Cionidae</taxon>
        <taxon>Ciona</taxon>
    </lineage>
</organism>
<reference evidence="2" key="2">
    <citation type="journal article" date="2008" name="Genome Biol.">
        <title>Improved genome assembly and evidence-based global gene model set for the chordate Ciona intestinalis: new insight into intron and operon populations.</title>
        <authorList>
            <person name="Satou Y."/>
            <person name="Mineta K."/>
            <person name="Ogasawara M."/>
            <person name="Sasakura Y."/>
            <person name="Shoguchi E."/>
            <person name="Ueno K."/>
            <person name="Yamada L."/>
            <person name="Matsumoto J."/>
            <person name="Wasserscheid J."/>
            <person name="Dewar K."/>
            <person name="Wiley G.B."/>
            <person name="Macmil S.L."/>
            <person name="Roe B.A."/>
            <person name="Zeller R.W."/>
            <person name="Hastings K.E."/>
            <person name="Lemaire P."/>
            <person name="Lindquist E."/>
            <person name="Endo T."/>
            <person name="Hotta K."/>
            <person name="Inaba K."/>
        </authorList>
    </citation>
    <scope>NUCLEOTIDE SEQUENCE [LARGE SCALE GENOMIC DNA]</scope>
    <source>
        <strain evidence="2">wild type</strain>
    </source>
</reference>
<protein>
    <submittedName>
        <fullName evidence="2">Uncharacterized protein</fullName>
    </submittedName>
</protein>
<evidence type="ECO:0000313" key="2">
    <source>
        <dbReference type="Ensembl" id="ENSCINP00000033146.1"/>
    </source>
</evidence>
<accession>H2XU12</accession>
<feature type="compositionally biased region" description="Low complexity" evidence="1">
    <location>
        <begin position="49"/>
        <end position="58"/>
    </location>
</feature>
<feature type="compositionally biased region" description="Basic residues" evidence="1">
    <location>
        <begin position="72"/>
        <end position="89"/>
    </location>
</feature>
<dbReference type="STRING" id="7719.ENSCINP00000033146"/>
<dbReference type="HOGENOM" id="CLU_101628_0_0_1"/>
<feature type="compositionally biased region" description="Acidic residues" evidence="1">
    <location>
        <begin position="148"/>
        <end position="159"/>
    </location>
</feature>
<sequence length="189" mass="21169">MSKRRKNRVVSDSDESSAEDDDKNDTLNAKRQRNDSSSDAQPHKVKVPTTTTTNSSDSDTSDDDEDWTVGSKSKKKKPSKKVIRGRKSKFGLSRETVSDQSSDSDGGSDDSKPNTGELTSSEESEGPSDGGGSESEFDEEALWKQFDDGYDSELVGDEEDRVKLENMTEKEREQELYNRLEKREALQKR</sequence>
<dbReference type="EMBL" id="EAAA01001497">
    <property type="status" value="NOT_ANNOTATED_CDS"/>
    <property type="molecule type" value="Genomic_DNA"/>
</dbReference>
<dbReference type="Ensembl" id="ENSCINT00000036422.1">
    <property type="protein sequence ID" value="ENSCINP00000033146.1"/>
    <property type="gene ID" value="ENSCING00000018637.1"/>
</dbReference>
<evidence type="ECO:0000256" key="1">
    <source>
        <dbReference type="SAM" id="MobiDB-lite"/>
    </source>
</evidence>
<dbReference type="GeneTree" id="ENSGT00390000012493"/>
<feature type="compositionally biased region" description="Basic and acidic residues" evidence="1">
    <location>
        <begin position="160"/>
        <end position="189"/>
    </location>
</feature>
<reference evidence="2" key="4">
    <citation type="submission" date="2025-09" db="UniProtKB">
        <authorList>
            <consortium name="Ensembl"/>
        </authorList>
    </citation>
    <scope>IDENTIFICATION</scope>
</reference>
<dbReference type="InParanoid" id="H2XU12"/>
<feature type="region of interest" description="Disordered" evidence="1">
    <location>
        <begin position="1"/>
        <end position="189"/>
    </location>
</feature>
<name>H2XU12_CIOIN</name>
<dbReference type="Proteomes" id="UP000008144">
    <property type="component" value="Chromosome 2"/>
</dbReference>